<feature type="transmembrane region" description="Helical" evidence="1">
    <location>
        <begin position="133"/>
        <end position="159"/>
    </location>
</feature>
<keyword evidence="1" id="KW-0812">Transmembrane</keyword>
<evidence type="ECO:0000313" key="2">
    <source>
        <dbReference type="EMBL" id="OOL81478.1"/>
    </source>
</evidence>
<evidence type="ECO:0000256" key="1">
    <source>
        <dbReference type="SAM" id="Phobius"/>
    </source>
</evidence>
<name>A0A1S8KP12_9LACT</name>
<organism evidence="2 3">
    <name type="scientific">Dolosigranulum pigrum</name>
    <dbReference type="NCBI Taxonomy" id="29394"/>
    <lineage>
        <taxon>Bacteria</taxon>
        <taxon>Bacillati</taxon>
        <taxon>Bacillota</taxon>
        <taxon>Bacilli</taxon>
        <taxon>Lactobacillales</taxon>
        <taxon>Carnobacteriaceae</taxon>
        <taxon>Dolosigranulum</taxon>
    </lineage>
</organism>
<dbReference type="GeneID" id="42695112"/>
<dbReference type="PANTHER" id="PTHR36832">
    <property type="entry name" value="SLR1174 PROTEIN-RELATED"/>
    <property type="match status" value="1"/>
</dbReference>
<proteinExistence type="predicted"/>
<dbReference type="Pfam" id="PF06182">
    <property type="entry name" value="ABC2_membrane_6"/>
    <property type="match status" value="1"/>
</dbReference>
<feature type="transmembrane region" description="Helical" evidence="1">
    <location>
        <begin position="21"/>
        <end position="41"/>
    </location>
</feature>
<dbReference type="EMBL" id="MUYF01000003">
    <property type="protein sequence ID" value="OOL81478.1"/>
    <property type="molecule type" value="Genomic_DNA"/>
</dbReference>
<keyword evidence="1" id="KW-1133">Transmembrane helix</keyword>
<feature type="transmembrane region" description="Helical" evidence="1">
    <location>
        <begin position="217"/>
        <end position="239"/>
    </location>
</feature>
<dbReference type="Proteomes" id="UP000190409">
    <property type="component" value="Unassembled WGS sequence"/>
</dbReference>
<comment type="caution">
    <text evidence="2">The sequence shown here is derived from an EMBL/GenBank/DDBJ whole genome shotgun (WGS) entry which is preliminary data.</text>
</comment>
<reference evidence="2 3" key="1">
    <citation type="submission" date="2017-01" db="EMBL/GenBank/DDBJ databases">
        <title>Complete Genome Sequence of Dolosigranulum pigrum isolated from a Patient with interstitial lung disease.</title>
        <authorList>
            <person name="Mukhopadhyay R."/>
            <person name="Joaquin J."/>
            <person name="Hogue R."/>
            <person name="Fitzgerald S."/>
            <person name="Jospin G."/>
            <person name="Eisen J.A."/>
            <person name="Chaturvedi V."/>
        </authorList>
    </citation>
    <scope>NUCLEOTIDE SEQUENCE [LARGE SCALE GENOMIC DNA]</scope>
    <source>
        <strain evidence="2 3">15S00348</strain>
    </source>
</reference>
<dbReference type="RefSeq" id="WP_004637042.1">
    <property type="nucleotide sequence ID" value="NZ_CBCRTD010000005.1"/>
</dbReference>
<feature type="transmembrane region" description="Helical" evidence="1">
    <location>
        <begin position="109"/>
        <end position="127"/>
    </location>
</feature>
<keyword evidence="1" id="KW-0472">Membrane</keyword>
<dbReference type="PANTHER" id="PTHR36832:SF1">
    <property type="entry name" value="SLR1174 PROTEIN"/>
    <property type="match status" value="1"/>
</dbReference>
<evidence type="ECO:0000313" key="3">
    <source>
        <dbReference type="Proteomes" id="UP000190409"/>
    </source>
</evidence>
<gene>
    <name evidence="2" type="ORF">BWX42_06885</name>
</gene>
<protein>
    <recommendedName>
        <fullName evidence="4">ABC transporter permease</fullName>
    </recommendedName>
</protein>
<dbReference type="AlphaFoldDB" id="A0A1S8KP12"/>
<feature type="transmembrane region" description="Helical" evidence="1">
    <location>
        <begin position="171"/>
        <end position="188"/>
    </location>
</feature>
<sequence>MKQLIKIGIKKITNYTDYLTILLLKNIIYLLVQWALWTTILRYDDSLGSIHSIMSYFLIVQGLETLYPYTSMDVSDDIKSGDIINKLCKPVSLVQQYFYEAFGSSITKFCTVVGVNFIALIFFAQSISGTKLLGLFLLIIAGYLLNFSIELLFGSIAFFTQSIWGIESLKSAVKVIFAGSIVPIYYYPKWLVQIANLLPFSYTQGNIAAYFNGERTLFSILGIQVIYVVVFMLGAQMILRYGLRQLSINGG</sequence>
<evidence type="ECO:0008006" key="4">
    <source>
        <dbReference type="Google" id="ProtNLM"/>
    </source>
</evidence>
<accession>A0A1S8KP12</accession>
<dbReference type="InterPro" id="IPR010390">
    <property type="entry name" value="ABC-2_transporter-like"/>
</dbReference>